<evidence type="ECO:0000259" key="1">
    <source>
        <dbReference type="Pfam" id="PF03732"/>
    </source>
</evidence>
<protein>
    <recommendedName>
        <fullName evidence="1">Retrotransposon gag domain-containing protein</fullName>
    </recommendedName>
</protein>
<dbReference type="InterPro" id="IPR005162">
    <property type="entry name" value="Retrotrans_gag_dom"/>
</dbReference>
<gene>
    <name evidence="2" type="ORF">LTRI10_LOCUS20128</name>
</gene>
<dbReference type="Proteomes" id="UP001497516">
    <property type="component" value="Chromosome 3"/>
</dbReference>
<dbReference type="AlphaFoldDB" id="A0AAV2DYK4"/>
<dbReference type="Pfam" id="PF03732">
    <property type="entry name" value="Retrotrans_gag"/>
    <property type="match status" value="1"/>
</dbReference>
<feature type="domain" description="Retrotransposon gag" evidence="1">
    <location>
        <begin position="77"/>
        <end position="170"/>
    </location>
</feature>
<dbReference type="PANTHER" id="PTHR33223">
    <property type="entry name" value="CCHC-TYPE DOMAIN-CONTAINING PROTEIN"/>
    <property type="match status" value="1"/>
</dbReference>
<evidence type="ECO:0000313" key="3">
    <source>
        <dbReference type="Proteomes" id="UP001497516"/>
    </source>
</evidence>
<proteinExistence type="predicted"/>
<dbReference type="PANTHER" id="PTHR33223:SF11">
    <property type="entry name" value="ELEMENT PROTEIN, PUTATIVE-RELATED"/>
    <property type="match status" value="1"/>
</dbReference>
<accession>A0AAV2DYK4</accession>
<keyword evidence="3" id="KW-1185">Reference proteome</keyword>
<dbReference type="EMBL" id="OZ034816">
    <property type="protein sequence ID" value="CAL1378554.1"/>
    <property type="molecule type" value="Genomic_DNA"/>
</dbReference>
<reference evidence="2 3" key="1">
    <citation type="submission" date="2024-04" db="EMBL/GenBank/DDBJ databases">
        <authorList>
            <person name="Fracassetti M."/>
        </authorList>
    </citation>
    <scope>NUCLEOTIDE SEQUENCE [LARGE SCALE GENOMIC DNA]</scope>
</reference>
<sequence>MGYYMAPRVADIQPTILHPLVAANNFEIKLRLVTMMKNNEQFHCLKDNSVREHIQRFIELAECLKINGVPEEALKLRLFHYSLAGNALRWLNNRPLFSITLWDDLLNKFMTRYCPPFKMAEWCKKITHFVQETDETLSDAWERFSNYFLQCPHHDFEEQFWNETFCGGLLRDNKILIDSLCQGKLMNMTTP</sequence>
<name>A0AAV2DYK4_9ROSI</name>
<evidence type="ECO:0000313" key="2">
    <source>
        <dbReference type="EMBL" id="CAL1378554.1"/>
    </source>
</evidence>
<organism evidence="2 3">
    <name type="scientific">Linum trigynum</name>
    <dbReference type="NCBI Taxonomy" id="586398"/>
    <lineage>
        <taxon>Eukaryota</taxon>
        <taxon>Viridiplantae</taxon>
        <taxon>Streptophyta</taxon>
        <taxon>Embryophyta</taxon>
        <taxon>Tracheophyta</taxon>
        <taxon>Spermatophyta</taxon>
        <taxon>Magnoliopsida</taxon>
        <taxon>eudicotyledons</taxon>
        <taxon>Gunneridae</taxon>
        <taxon>Pentapetalae</taxon>
        <taxon>rosids</taxon>
        <taxon>fabids</taxon>
        <taxon>Malpighiales</taxon>
        <taxon>Linaceae</taxon>
        <taxon>Linum</taxon>
    </lineage>
</organism>